<keyword evidence="5" id="KW-0863">Zinc-finger</keyword>
<evidence type="ECO:0000256" key="2">
    <source>
        <dbReference type="ARBA" id="ARBA00005816"/>
    </source>
</evidence>
<evidence type="ECO:0000256" key="1">
    <source>
        <dbReference type="ARBA" id="ARBA00004123"/>
    </source>
</evidence>
<gene>
    <name evidence="13" type="ORF">GLAREA_04652</name>
</gene>
<keyword evidence="4" id="KW-0479">Metal-binding</keyword>
<feature type="compositionally biased region" description="Polar residues" evidence="10">
    <location>
        <begin position="130"/>
        <end position="141"/>
    </location>
</feature>
<feature type="domain" description="N-acetyltransferase ESCO acetyl-transferase" evidence="12">
    <location>
        <begin position="503"/>
        <end position="558"/>
    </location>
</feature>
<dbReference type="GO" id="GO:0061733">
    <property type="term" value="F:protein-lysine-acetyltransferase activity"/>
    <property type="evidence" value="ECO:0007669"/>
    <property type="project" value="TreeGrafter"/>
</dbReference>
<feature type="compositionally biased region" description="Low complexity" evidence="10">
    <location>
        <begin position="97"/>
        <end position="108"/>
    </location>
</feature>
<evidence type="ECO:0000256" key="4">
    <source>
        <dbReference type="ARBA" id="ARBA00022723"/>
    </source>
</evidence>
<keyword evidence="9" id="KW-0012">Acyltransferase</keyword>
<dbReference type="InterPro" id="IPR028005">
    <property type="entry name" value="AcTrfase_ESCO_Znf_dom"/>
</dbReference>
<comment type="subcellular location">
    <subcellularLocation>
        <location evidence="1">Nucleus</location>
    </subcellularLocation>
</comment>
<dbReference type="PANTHER" id="PTHR45884:SF2">
    <property type="entry name" value="N-ACETYLTRANSFERASE ECO"/>
    <property type="match status" value="1"/>
</dbReference>
<proteinExistence type="inferred from homology"/>
<dbReference type="PANTHER" id="PTHR45884">
    <property type="entry name" value="N-ACETYLTRANSFERASE ECO"/>
    <property type="match status" value="1"/>
</dbReference>
<protein>
    <recommendedName>
        <fullName evidence="15">Acyl-CoA N-acyltransferases (Nat)</fullName>
    </recommendedName>
</protein>
<evidence type="ECO:0000259" key="11">
    <source>
        <dbReference type="Pfam" id="PF13878"/>
    </source>
</evidence>
<dbReference type="AlphaFoldDB" id="S3D782"/>
<dbReference type="GO" id="GO:0008270">
    <property type="term" value="F:zinc ion binding"/>
    <property type="evidence" value="ECO:0007669"/>
    <property type="project" value="UniProtKB-KW"/>
</dbReference>
<dbReference type="STRING" id="1116229.S3D782"/>
<name>S3D782_GLAL2</name>
<feature type="compositionally biased region" description="Polar residues" evidence="10">
    <location>
        <begin position="44"/>
        <end position="58"/>
    </location>
</feature>
<evidence type="ECO:0000256" key="3">
    <source>
        <dbReference type="ARBA" id="ARBA00022679"/>
    </source>
</evidence>
<dbReference type="Pfam" id="PF13880">
    <property type="entry name" value="Acetyltransf_13"/>
    <property type="match status" value="1"/>
</dbReference>
<dbReference type="HOGENOM" id="CLU_487480_0_0_1"/>
<feature type="region of interest" description="Disordered" evidence="10">
    <location>
        <begin position="154"/>
        <end position="181"/>
    </location>
</feature>
<dbReference type="GeneID" id="19463707"/>
<keyword evidence="14" id="KW-1185">Reference proteome</keyword>
<evidence type="ECO:0000256" key="5">
    <source>
        <dbReference type="ARBA" id="ARBA00022771"/>
    </source>
</evidence>
<sequence>MTSIIGHSPEIAAARKRRRALVSRTYSKRVNSTEQRPPAKRSRISSASQTRTVANTSHSLDDAETHIPEIRDTHRSPNQSGRDENTGTWLREPPAQSLPEPSFELPPLVRQSRSRGRQCTLKDGIEETSIDSQIAAGSSPELTSQGVLTSCLDTSKCNQLPPTPKPRPSSQKRQATALTSHSQINIKNYFKPLSRSLSSSSKILTESCKTTESENYTPPSSPPVDKQELENEQLSESSQCRPRRRLITKTGLHTYLNAHSSEVSGGLAAPTSQTTGYVASSDLSAERQAILDVKRISSVSNEGRSGPSIVQCAASSPVDAIASQQAVNPRRKNAKKLQQTHLDLGQTSEIVCKNCQMVYNSAVEADRRDHEIFCASHGCPLLSKEEARRKNEFVWERMVQAAHHRIRMITCSSSQASKETAVSIMEHVYNELPGLCYSPEELWGGGVRKSQNRPISVLVGPFKVFIYYVGVEVAGVILAESYKEGMLVQTEGLPTGQKKVVLDRIWVREKHRRNGIASILADLVRQKFICGIEIDKSGVSTSNLTRSFGVPWAKRYFGE</sequence>
<evidence type="ECO:0000256" key="6">
    <source>
        <dbReference type="ARBA" id="ARBA00022833"/>
    </source>
</evidence>
<feature type="compositionally biased region" description="Polar residues" evidence="10">
    <location>
        <begin position="204"/>
        <end position="218"/>
    </location>
</feature>
<feature type="compositionally biased region" description="Polar residues" evidence="10">
    <location>
        <begin position="168"/>
        <end position="181"/>
    </location>
</feature>
<evidence type="ECO:0000313" key="13">
    <source>
        <dbReference type="EMBL" id="EPE27861.1"/>
    </source>
</evidence>
<feature type="compositionally biased region" description="Basic and acidic residues" evidence="10">
    <location>
        <begin position="59"/>
        <end position="85"/>
    </location>
</feature>
<feature type="region of interest" description="Disordered" evidence="10">
    <location>
        <begin position="204"/>
        <end position="243"/>
    </location>
</feature>
<reference evidence="13 14" key="1">
    <citation type="journal article" date="2013" name="BMC Genomics">
        <title>Genomics-driven discovery of the pneumocandin biosynthetic gene cluster in the fungus Glarea lozoyensis.</title>
        <authorList>
            <person name="Chen L."/>
            <person name="Yue Q."/>
            <person name="Zhang X."/>
            <person name="Xiang M."/>
            <person name="Wang C."/>
            <person name="Li S."/>
            <person name="Che Y."/>
            <person name="Ortiz-Lopez F.J."/>
            <person name="Bills G.F."/>
            <person name="Liu X."/>
            <person name="An Z."/>
        </authorList>
    </citation>
    <scope>NUCLEOTIDE SEQUENCE [LARGE SCALE GENOMIC DNA]</scope>
    <source>
        <strain evidence="14">ATCC 20868 / MF5171</strain>
    </source>
</reference>
<evidence type="ECO:0000256" key="9">
    <source>
        <dbReference type="ARBA" id="ARBA00023315"/>
    </source>
</evidence>
<keyword evidence="6" id="KW-0862">Zinc</keyword>
<dbReference type="OrthoDB" id="428854at2759"/>
<accession>S3D782</accession>
<feature type="compositionally biased region" description="Polar residues" evidence="10">
    <location>
        <begin position="24"/>
        <end position="35"/>
    </location>
</feature>
<evidence type="ECO:0000256" key="10">
    <source>
        <dbReference type="SAM" id="MobiDB-lite"/>
    </source>
</evidence>
<dbReference type="EMBL" id="KE145369">
    <property type="protein sequence ID" value="EPE27861.1"/>
    <property type="molecule type" value="Genomic_DNA"/>
</dbReference>
<keyword evidence="8" id="KW-0131">Cell cycle</keyword>
<evidence type="ECO:0000256" key="8">
    <source>
        <dbReference type="ARBA" id="ARBA00023306"/>
    </source>
</evidence>
<keyword evidence="3" id="KW-0808">Transferase</keyword>
<dbReference type="Proteomes" id="UP000016922">
    <property type="component" value="Unassembled WGS sequence"/>
</dbReference>
<evidence type="ECO:0000256" key="7">
    <source>
        <dbReference type="ARBA" id="ARBA00023242"/>
    </source>
</evidence>
<keyword evidence="7" id="KW-0539">Nucleus</keyword>
<evidence type="ECO:0008006" key="15">
    <source>
        <dbReference type="Google" id="ProtNLM"/>
    </source>
</evidence>
<dbReference type="KEGG" id="glz:GLAREA_04652"/>
<dbReference type="GO" id="GO:0005634">
    <property type="term" value="C:nucleus"/>
    <property type="evidence" value="ECO:0007669"/>
    <property type="project" value="UniProtKB-SubCell"/>
</dbReference>
<evidence type="ECO:0000313" key="14">
    <source>
        <dbReference type="Proteomes" id="UP000016922"/>
    </source>
</evidence>
<dbReference type="GO" id="GO:0000785">
    <property type="term" value="C:chromatin"/>
    <property type="evidence" value="ECO:0007669"/>
    <property type="project" value="TreeGrafter"/>
</dbReference>
<dbReference type="Pfam" id="PF13878">
    <property type="entry name" value="zf-C2H2_3"/>
    <property type="match status" value="1"/>
</dbReference>
<organism evidence="13 14">
    <name type="scientific">Glarea lozoyensis (strain ATCC 20868 / MF5171)</name>
    <dbReference type="NCBI Taxonomy" id="1116229"/>
    <lineage>
        <taxon>Eukaryota</taxon>
        <taxon>Fungi</taxon>
        <taxon>Dikarya</taxon>
        <taxon>Ascomycota</taxon>
        <taxon>Pezizomycotina</taxon>
        <taxon>Leotiomycetes</taxon>
        <taxon>Helotiales</taxon>
        <taxon>Helotiaceae</taxon>
        <taxon>Glarea</taxon>
    </lineage>
</organism>
<dbReference type="RefSeq" id="XP_008085220.1">
    <property type="nucleotide sequence ID" value="XM_008087029.1"/>
</dbReference>
<feature type="domain" description="N-acetyltransferase ESCO zinc-finger" evidence="11">
    <location>
        <begin position="339"/>
        <end position="375"/>
    </location>
</feature>
<dbReference type="InterPro" id="IPR028009">
    <property type="entry name" value="ESCO_Acetyltransf_dom"/>
</dbReference>
<evidence type="ECO:0000259" key="12">
    <source>
        <dbReference type="Pfam" id="PF13880"/>
    </source>
</evidence>
<dbReference type="GO" id="GO:0007064">
    <property type="term" value="P:mitotic sister chromatid cohesion"/>
    <property type="evidence" value="ECO:0007669"/>
    <property type="project" value="TreeGrafter"/>
</dbReference>
<comment type="similarity">
    <text evidence="2">Belongs to the acetyltransferase family. ECO subfamily.</text>
</comment>
<feature type="region of interest" description="Disordered" evidence="10">
    <location>
        <begin position="1"/>
        <end position="141"/>
    </location>
</feature>